<dbReference type="AlphaFoldDB" id="A5FY75"/>
<dbReference type="STRING" id="349163.Acry_1346"/>
<sequence length="145" mass="14427">MRRISGFRTRGFAPAARLAAGFAVVLVCLAAGGAVAPLLPVRLPGALVGMVMLAALLAAHRGRVAVAAGEAGALLLRRYALFFVPAGVGVMTGAGALRADWPAVVAALLVSSLLALAVTGLTMRLLLGSRASAPRAALPAAGGHE</sequence>
<dbReference type="EMBL" id="CP000697">
    <property type="protein sequence ID" value="ABQ30557.1"/>
    <property type="molecule type" value="Genomic_DNA"/>
</dbReference>
<name>A5FY75_ACICJ</name>
<feature type="transmembrane region" description="Helical" evidence="6">
    <location>
        <begin position="103"/>
        <end position="127"/>
    </location>
</feature>
<gene>
    <name evidence="7" type="ordered locus">Acry_1346</name>
</gene>
<evidence type="ECO:0000313" key="7">
    <source>
        <dbReference type="EMBL" id="ABQ30557.1"/>
    </source>
</evidence>
<evidence type="ECO:0000256" key="2">
    <source>
        <dbReference type="ARBA" id="ARBA00022475"/>
    </source>
</evidence>
<dbReference type="Proteomes" id="UP000000245">
    <property type="component" value="Chromosome"/>
</dbReference>
<dbReference type="PANTHER" id="PTHR33931">
    <property type="entry name" value="HOLIN-LIKE PROTEIN CIDA-RELATED"/>
    <property type="match status" value="1"/>
</dbReference>
<accession>A5FY75</accession>
<protein>
    <submittedName>
        <fullName evidence="7">LrgA family protein</fullName>
    </submittedName>
</protein>
<dbReference type="eggNOG" id="COG1380">
    <property type="taxonomic scope" value="Bacteria"/>
</dbReference>
<keyword evidence="3 6" id="KW-0812">Transmembrane</keyword>
<comment type="subcellular location">
    <subcellularLocation>
        <location evidence="1">Cell membrane</location>
        <topology evidence="1">Multi-pass membrane protein</topology>
    </subcellularLocation>
</comment>
<keyword evidence="4 6" id="KW-1133">Transmembrane helix</keyword>
<dbReference type="Pfam" id="PF03788">
    <property type="entry name" value="LrgA"/>
    <property type="match status" value="1"/>
</dbReference>
<dbReference type="RefSeq" id="WP_011942175.1">
    <property type="nucleotide sequence ID" value="NC_009484.1"/>
</dbReference>
<dbReference type="HOGENOM" id="CLU_113736_4_2_5"/>
<feature type="transmembrane region" description="Helical" evidence="6">
    <location>
        <begin position="43"/>
        <end position="59"/>
    </location>
</feature>
<proteinExistence type="predicted"/>
<keyword evidence="2" id="KW-1003">Cell membrane</keyword>
<feature type="transmembrane region" description="Helical" evidence="6">
    <location>
        <begin position="79"/>
        <end position="97"/>
    </location>
</feature>
<reference evidence="7 8" key="1">
    <citation type="submission" date="2007-05" db="EMBL/GenBank/DDBJ databases">
        <title>Complete sequence of chromosome of Acidiphilium cryptum JF-5.</title>
        <authorList>
            <consortium name="US DOE Joint Genome Institute"/>
            <person name="Copeland A."/>
            <person name="Lucas S."/>
            <person name="Lapidus A."/>
            <person name="Barry K."/>
            <person name="Detter J.C."/>
            <person name="Glavina del Rio T."/>
            <person name="Hammon N."/>
            <person name="Israni S."/>
            <person name="Dalin E."/>
            <person name="Tice H."/>
            <person name="Pitluck S."/>
            <person name="Sims D."/>
            <person name="Brettin T."/>
            <person name="Bruce D."/>
            <person name="Han C."/>
            <person name="Schmutz J."/>
            <person name="Larimer F."/>
            <person name="Land M."/>
            <person name="Hauser L."/>
            <person name="Kyrpides N."/>
            <person name="Kim E."/>
            <person name="Magnuson T."/>
            <person name="Richardson P."/>
        </authorList>
    </citation>
    <scope>NUCLEOTIDE SEQUENCE [LARGE SCALE GENOMIC DNA]</scope>
    <source>
        <strain evidence="7 8">JF-5</strain>
    </source>
</reference>
<dbReference type="GO" id="GO:0005886">
    <property type="term" value="C:plasma membrane"/>
    <property type="evidence" value="ECO:0007669"/>
    <property type="project" value="UniProtKB-SubCell"/>
</dbReference>
<keyword evidence="8" id="KW-1185">Reference proteome</keyword>
<dbReference type="PANTHER" id="PTHR33931:SF5">
    <property type="entry name" value="UPF0299 MEMBRANE PROTEIN YOHJ"/>
    <property type="match status" value="1"/>
</dbReference>
<evidence type="ECO:0000256" key="3">
    <source>
        <dbReference type="ARBA" id="ARBA00022692"/>
    </source>
</evidence>
<evidence type="ECO:0000256" key="4">
    <source>
        <dbReference type="ARBA" id="ARBA00022989"/>
    </source>
</evidence>
<evidence type="ECO:0000313" key="8">
    <source>
        <dbReference type="Proteomes" id="UP000000245"/>
    </source>
</evidence>
<keyword evidence="5 6" id="KW-0472">Membrane</keyword>
<evidence type="ECO:0000256" key="5">
    <source>
        <dbReference type="ARBA" id="ARBA00023136"/>
    </source>
</evidence>
<organism evidence="7 8">
    <name type="scientific">Acidiphilium cryptum (strain JF-5)</name>
    <dbReference type="NCBI Taxonomy" id="349163"/>
    <lineage>
        <taxon>Bacteria</taxon>
        <taxon>Pseudomonadati</taxon>
        <taxon>Pseudomonadota</taxon>
        <taxon>Alphaproteobacteria</taxon>
        <taxon>Acetobacterales</taxon>
        <taxon>Acidocellaceae</taxon>
        <taxon>Acidiphilium</taxon>
    </lineage>
</organism>
<dbReference type="KEGG" id="acr:Acry_1346"/>
<evidence type="ECO:0000256" key="6">
    <source>
        <dbReference type="SAM" id="Phobius"/>
    </source>
</evidence>
<evidence type="ECO:0000256" key="1">
    <source>
        <dbReference type="ARBA" id="ARBA00004651"/>
    </source>
</evidence>
<dbReference type="InterPro" id="IPR005538">
    <property type="entry name" value="LrgA/CidA"/>
</dbReference>